<dbReference type="CDD" id="cd00086">
    <property type="entry name" value="homeodomain"/>
    <property type="match status" value="1"/>
</dbReference>
<dbReference type="Pfam" id="PF02183">
    <property type="entry name" value="HALZ"/>
    <property type="match status" value="1"/>
</dbReference>
<dbReference type="PANTHER" id="PTHR45714">
    <property type="entry name" value="HOMEOBOX-LEUCINE ZIPPER PROTEIN HAT14"/>
    <property type="match status" value="1"/>
</dbReference>
<feature type="compositionally biased region" description="Low complexity" evidence="11">
    <location>
        <begin position="1"/>
        <end position="11"/>
    </location>
</feature>
<feature type="region of interest" description="Disordered" evidence="11">
    <location>
        <begin position="1"/>
        <end position="69"/>
    </location>
</feature>
<gene>
    <name evidence="13" type="ORF">DM860_004397</name>
</gene>
<evidence type="ECO:0000313" key="13">
    <source>
        <dbReference type="EMBL" id="RAL53926.1"/>
    </source>
</evidence>
<keyword evidence="14" id="KW-1185">Reference proteome</keyword>
<organism evidence="13 14">
    <name type="scientific">Cuscuta australis</name>
    <dbReference type="NCBI Taxonomy" id="267555"/>
    <lineage>
        <taxon>Eukaryota</taxon>
        <taxon>Viridiplantae</taxon>
        <taxon>Streptophyta</taxon>
        <taxon>Embryophyta</taxon>
        <taxon>Tracheophyta</taxon>
        <taxon>Spermatophyta</taxon>
        <taxon>Magnoliopsida</taxon>
        <taxon>eudicotyledons</taxon>
        <taxon>Gunneridae</taxon>
        <taxon>Pentapetalae</taxon>
        <taxon>asterids</taxon>
        <taxon>lamiids</taxon>
        <taxon>Solanales</taxon>
        <taxon>Convolvulaceae</taxon>
        <taxon>Cuscuteae</taxon>
        <taxon>Cuscuta</taxon>
        <taxon>Cuscuta subgen. Grammica</taxon>
        <taxon>Cuscuta sect. Cleistogrammica</taxon>
    </lineage>
</organism>
<evidence type="ECO:0000256" key="9">
    <source>
        <dbReference type="RuleBase" id="RU000682"/>
    </source>
</evidence>
<proteinExistence type="inferred from homology"/>
<comment type="similarity">
    <text evidence="2">Belongs to the HD-ZIP homeobox family. Class II subfamily.</text>
</comment>
<name>A0A328E9A9_9ASTE</name>
<feature type="compositionally biased region" description="Acidic residues" evidence="11">
    <location>
        <begin position="43"/>
        <end position="52"/>
    </location>
</feature>
<dbReference type="InterPro" id="IPR003106">
    <property type="entry name" value="Leu_zip_homeo"/>
</dbReference>
<evidence type="ECO:0000256" key="1">
    <source>
        <dbReference type="ARBA" id="ARBA00004123"/>
    </source>
</evidence>
<feature type="region of interest" description="Disordered" evidence="11">
    <location>
        <begin position="129"/>
        <end position="163"/>
    </location>
</feature>
<protein>
    <recommendedName>
        <fullName evidence="12">Homeobox domain-containing protein</fullName>
    </recommendedName>
</protein>
<reference evidence="13 14" key="1">
    <citation type="submission" date="2018-06" db="EMBL/GenBank/DDBJ databases">
        <title>The Genome of Cuscuta australis (Dodder) Provides Insight into the Evolution of Plant Parasitism.</title>
        <authorList>
            <person name="Liu H."/>
        </authorList>
    </citation>
    <scope>NUCLEOTIDE SEQUENCE [LARGE SCALE GENOMIC DNA]</scope>
    <source>
        <strain evidence="14">cv. Yunnan</strain>
        <tissue evidence="13">Vines</tissue>
    </source>
</reference>
<dbReference type="SMART" id="SM00389">
    <property type="entry name" value="HOX"/>
    <property type="match status" value="1"/>
</dbReference>
<dbReference type="Proteomes" id="UP000249390">
    <property type="component" value="Unassembled WGS sequence"/>
</dbReference>
<evidence type="ECO:0000256" key="11">
    <source>
        <dbReference type="SAM" id="MobiDB-lite"/>
    </source>
</evidence>
<sequence length="317" mass="34786">MELGLSLGLGLTTINGRPVGHQEEEEGQEPPDKFKESQTDSAADGDYDDDDFEHATSSSEEPRRGPGRRFALFASPVPLDLLPPAPVQYMTVGFRPAAGRPAAEEASSPNSVASSFRAVDFSVFKRNRPGAGMEENRGAGQMNGGATAVERASDDDENAANGRKKLRLSKEQAAFLEESFKEHHTLNPKQKHALAKQLNLRPRQVEVWFQNRRARTKLKQTEVDCEYLKKWCEKLREENKRLSKELQELRALKSSNPFHINHPPTTLTMCPSCEKVAAAAADSGPALPLPANPSPRLMFPFPPVAAPQTPAHQSAGS</sequence>
<comment type="subcellular location">
    <subcellularLocation>
        <location evidence="1 8 9">Nucleus</location>
    </subcellularLocation>
</comment>
<evidence type="ECO:0000256" key="7">
    <source>
        <dbReference type="ARBA" id="ARBA00023242"/>
    </source>
</evidence>
<keyword evidence="4 8" id="KW-0238">DNA-binding</keyword>
<dbReference type="InterPro" id="IPR001356">
    <property type="entry name" value="HD"/>
</dbReference>
<dbReference type="SMART" id="SM00340">
    <property type="entry name" value="HALZ"/>
    <property type="match status" value="1"/>
</dbReference>
<keyword evidence="3" id="KW-0805">Transcription regulation</keyword>
<dbReference type="InterPro" id="IPR050762">
    <property type="entry name" value="HD-ZIP_Homeobox_LZ_Class_II"/>
</dbReference>
<evidence type="ECO:0000313" key="14">
    <source>
        <dbReference type="Proteomes" id="UP000249390"/>
    </source>
</evidence>
<evidence type="ECO:0000259" key="12">
    <source>
        <dbReference type="PROSITE" id="PS50071"/>
    </source>
</evidence>
<keyword evidence="5 8" id="KW-0371">Homeobox</keyword>
<evidence type="ECO:0000256" key="8">
    <source>
        <dbReference type="PROSITE-ProRule" id="PRU00108"/>
    </source>
</evidence>
<keyword evidence="10" id="KW-0175">Coiled coil</keyword>
<feature type="coiled-coil region" evidence="10">
    <location>
        <begin position="228"/>
        <end position="255"/>
    </location>
</feature>
<evidence type="ECO:0000256" key="6">
    <source>
        <dbReference type="ARBA" id="ARBA00023163"/>
    </source>
</evidence>
<feature type="DNA-binding region" description="Homeobox" evidence="8">
    <location>
        <begin position="161"/>
        <end position="220"/>
    </location>
</feature>
<dbReference type="Gene3D" id="1.10.10.60">
    <property type="entry name" value="Homeodomain-like"/>
    <property type="match status" value="1"/>
</dbReference>
<dbReference type="InterPro" id="IPR009057">
    <property type="entry name" value="Homeodomain-like_sf"/>
</dbReference>
<keyword evidence="7 8" id="KW-0539">Nucleus</keyword>
<dbReference type="EMBL" id="NQVE01000015">
    <property type="protein sequence ID" value="RAL53926.1"/>
    <property type="molecule type" value="Genomic_DNA"/>
</dbReference>
<dbReference type="SUPFAM" id="SSF46689">
    <property type="entry name" value="Homeodomain-like"/>
    <property type="match status" value="1"/>
</dbReference>
<dbReference type="FunFam" id="1.10.10.60:FF:000577">
    <property type="entry name" value="Homeobox-leucine zipper protein 18"/>
    <property type="match status" value="1"/>
</dbReference>
<evidence type="ECO:0000256" key="5">
    <source>
        <dbReference type="ARBA" id="ARBA00023155"/>
    </source>
</evidence>
<dbReference type="InterPro" id="IPR017970">
    <property type="entry name" value="Homeobox_CS"/>
</dbReference>
<dbReference type="PANTHER" id="PTHR45714:SF79">
    <property type="entry name" value="HOMEOBOX ASSOCIATED LEUCINE ZIPPER PROTEIN"/>
    <property type="match status" value="1"/>
</dbReference>
<dbReference type="AlphaFoldDB" id="A0A328E9A9"/>
<accession>A0A328E9A9</accession>
<keyword evidence="6" id="KW-0804">Transcription</keyword>
<dbReference type="GO" id="GO:0000981">
    <property type="term" value="F:DNA-binding transcription factor activity, RNA polymerase II-specific"/>
    <property type="evidence" value="ECO:0007669"/>
    <property type="project" value="InterPro"/>
</dbReference>
<dbReference type="PROSITE" id="PS00027">
    <property type="entry name" value="HOMEOBOX_1"/>
    <property type="match status" value="1"/>
</dbReference>
<dbReference type="GO" id="GO:0005634">
    <property type="term" value="C:nucleus"/>
    <property type="evidence" value="ECO:0007669"/>
    <property type="project" value="UniProtKB-SubCell"/>
</dbReference>
<evidence type="ECO:0000256" key="3">
    <source>
        <dbReference type="ARBA" id="ARBA00023015"/>
    </source>
</evidence>
<evidence type="ECO:0000256" key="10">
    <source>
        <dbReference type="SAM" id="Coils"/>
    </source>
</evidence>
<comment type="caution">
    <text evidence="13">The sequence shown here is derived from an EMBL/GenBank/DDBJ whole genome shotgun (WGS) entry which is preliminary data.</text>
</comment>
<feature type="domain" description="Homeobox" evidence="12">
    <location>
        <begin position="159"/>
        <end position="219"/>
    </location>
</feature>
<dbReference type="GO" id="GO:0043565">
    <property type="term" value="F:sequence-specific DNA binding"/>
    <property type="evidence" value="ECO:0007669"/>
    <property type="project" value="InterPro"/>
</dbReference>
<dbReference type="PROSITE" id="PS50071">
    <property type="entry name" value="HOMEOBOX_2"/>
    <property type="match status" value="1"/>
</dbReference>
<evidence type="ECO:0000256" key="2">
    <source>
        <dbReference type="ARBA" id="ARBA00006074"/>
    </source>
</evidence>
<evidence type="ECO:0000256" key="4">
    <source>
        <dbReference type="ARBA" id="ARBA00023125"/>
    </source>
</evidence>
<dbReference type="Pfam" id="PF00046">
    <property type="entry name" value="Homeodomain"/>
    <property type="match status" value="1"/>
</dbReference>